<feature type="coiled-coil region" evidence="2">
    <location>
        <begin position="238"/>
        <end position="295"/>
    </location>
</feature>
<gene>
    <name evidence="4" type="ORF">BK816_02660</name>
</gene>
<dbReference type="Pfam" id="PF01551">
    <property type="entry name" value="Peptidase_M23"/>
    <property type="match status" value="1"/>
</dbReference>
<dbReference type="InterPro" id="IPR016047">
    <property type="entry name" value="M23ase_b-sheet_dom"/>
</dbReference>
<dbReference type="SUPFAM" id="SSF57997">
    <property type="entry name" value="Tropomyosin"/>
    <property type="match status" value="1"/>
</dbReference>
<keyword evidence="1" id="KW-0732">Signal</keyword>
<evidence type="ECO:0000313" key="4">
    <source>
        <dbReference type="EMBL" id="AOZ72336.1"/>
    </source>
</evidence>
<feature type="domain" description="M23ase beta-sheet core" evidence="3">
    <location>
        <begin position="356"/>
        <end position="454"/>
    </location>
</feature>
<dbReference type="Gene3D" id="6.10.250.3150">
    <property type="match status" value="1"/>
</dbReference>
<dbReference type="KEGG" id="avu:BK816_02660"/>
<dbReference type="PANTHER" id="PTHR21666:SF289">
    <property type="entry name" value="L-ALA--D-GLU ENDOPEPTIDASE"/>
    <property type="match status" value="1"/>
</dbReference>
<dbReference type="CDD" id="cd12797">
    <property type="entry name" value="M23_peptidase"/>
    <property type="match status" value="1"/>
</dbReference>
<dbReference type="EMBL" id="CP017812">
    <property type="protein sequence ID" value="AOZ72336.1"/>
    <property type="molecule type" value="Genomic_DNA"/>
</dbReference>
<dbReference type="Proteomes" id="UP000176288">
    <property type="component" value="Chromosome"/>
</dbReference>
<dbReference type="RefSeq" id="WP_071163802.1">
    <property type="nucleotide sequence ID" value="NZ_CP017812.1"/>
</dbReference>
<keyword evidence="2" id="KW-0175">Coiled coil</keyword>
<name>A0A1D9MJ74_9ACTO</name>
<evidence type="ECO:0000256" key="1">
    <source>
        <dbReference type="ARBA" id="ARBA00022729"/>
    </source>
</evidence>
<evidence type="ECO:0000256" key="2">
    <source>
        <dbReference type="SAM" id="Coils"/>
    </source>
</evidence>
<dbReference type="STRING" id="1912795.BK816_02660"/>
<keyword evidence="5" id="KW-1185">Reference proteome</keyword>
<dbReference type="InterPro" id="IPR011055">
    <property type="entry name" value="Dup_hybrid_motif"/>
</dbReference>
<proteinExistence type="predicted"/>
<dbReference type="AlphaFoldDB" id="A0A1D9MJ74"/>
<dbReference type="PANTHER" id="PTHR21666">
    <property type="entry name" value="PEPTIDASE-RELATED"/>
    <property type="match status" value="1"/>
</dbReference>
<accession>A0A1D9MJ74</accession>
<reference evidence="4 5" key="1">
    <citation type="submission" date="2016-10" db="EMBL/GenBank/DDBJ databases">
        <title>Actinomyces aegypiusis sp. nov., isolated from the Aegypius monachus in Qinghai Tibet Plateau China.</title>
        <authorList>
            <person name="Wang Y."/>
        </authorList>
    </citation>
    <scope>NUCLEOTIDE SEQUENCE [LARGE SCALE GENOMIC DNA]</scope>
    <source>
        <strain evidence="4 5">VUL4_3</strain>
    </source>
</reference>
<feature type="coiled-coil region" evidence="2">
    <location>
        <begin position="48"/>
        <end position="159"/>
    </location>
</feature>
<dbReference type="OrthoDB" id="1099523at2"/>
<evidence type="ECO:0000313" key="5">
    <source>
        <dbReference type="Proteomes" id="UP000176288"/>
    </source>
</evidence>
<organism evidence="4 5">
    <name type="scientific">Boudabousia tangfeifanii</name>
    <dbReference type="NCBI Taxonomy" id="1912795"/>
    <lineage>
        <taxon>Bacteria</taxon>
        <taxon>Bacillati</taxon>
        <taxon>Actinomycetota</taxon>
        <taxon>Actinomycetes</taxon>
        <taxon>Actinomycetales</taxon>
        <taxon>Actinomycetaceae</taxon>
        <taxon>Boudabousia</taxon>
    </lineage>
</organism>
<dbReference type="Gene3D" id="2.70.70.10">
    <property type="entry name" value="Glucose Permease (Domain IIA)"/>
    <property type="match status" value="1"/>
</dbReference>
<dbReference type="GO" id="GO:0004222">
    <property type="term" value="F:metalloendopeptidase activity"/>
    <property type="evidence" value="ECO:0007669"/>
    <property type="project" value="TreeGrafter"/>
</dbReference>
<protein>
    <recommendedName>
        <fullName evidence="3">M23ase beta-sheet core domain-containing protein</fullName>
    </recommendedName>
</protein>
<sequence>MALKNGSNWRYRLGVAAVALLMLPSVTLVANTQGESFFPQAMAAPVPADKESEERKQAEEEIADASLKIEQAHAQMEGMNQKLGALYVEMKKVETQIPGATAELDQAETELANHQRREAEITQRLDAAKNQLAKLDEQIAQSTQELNETQEALGDLARRTYRGEFSSSPLGLVFAGEKTADIADLTAAANMATMVQMQAITEVENGLATNRNRSERQKALTNSIGTLQKEAQEMVTKSAALRDEKDRKLSSLKQLQEQNRILEAEINQKKDEFAREEAAQEARRLEAEARIASFDEAARLRQERDRALALAQNRAYEGDIGPSTGDAIWGRPIQGRITVLSPWGYRVHPITGRRKLHEGVDLRSPVGEQQYAVHDGTVVESYYDSGCGNMVTLDLGIFGGHRWLSRQCHLSARFVQLGQRVRRGQVIGLTGSTGAVTGPHVHFEIWRDGICVNPMPYIGG</sequence>
<dbReference type="InterPro" id="IPR050570">
    <property type="entry name" value="Cell_wall_metabolism_enzyme"/>
</dbReference>
<dbReference type="SUPFAM" id="SSF51261">
    <property type="entry name" value="Duplicated hybrid motif"/>
    <property type="match status" value="1"/>
</dbReference>
<evidence type="ECO:0000259" key="3">
    <source>
        <dbReference type="Pfam" id="PF01551"/>
    </source>
</evidence>